<proteinExistence type="predicted"/>
<name>A0A1G7VRJ5_9FIRM</name>
<organism evidence="1 2">
    <name type="scientific">Desulfosporosinus hippei DSM 8344</name>
    <dbReference type="NCBI Taxonomy" id="1121419"/>
    <lineage>
        <taxon>Bacteria</taxon>
        <taxon>Bacillati</taxon>
        <taxon>Bacillota</taxon>
        <taxon>Clostridia</taxon>
        <taxon>Eubacteriales</taxon>
        <taxon>Desulfitobacteriaceae</taxon>
        <taxon>Desulfosporosinus</taxon>
    </lineage>
</organism>
<sequence>MKEEYIRILSEIADGNVDDLENKLNKAKWICNYWISDDPCEEILIKAYQTIFKNAELVPRALESITSFIYMYFNRFVERSEEIASLLDLADNYLKEHLASKYETPIIGAYKSESIRLRAVIAERRRTKNPYGLEFVLNDDESIDRILSMFREVYDTPEDFISEVVEGLNFSYGVKDKSCKVFLTGLTYGANSIEHYNSFDLIRFAIIMGEERNVLMLDCRRDTSDGSIRIHRPYETTMAIPANFDEYREILTQMIAFYRSKPERDNFGKMVKALLIVDELMPPIRDETTVCQRKCRW</sequence>
<dbReference type="STRING" id="1121419.SAMN05443529_104215"/>
<keyword evidence="2" id="KW-1185">Reference proteome</keyword>
<accession>A0A1G7VRJ5</accession>
<gene>
    <name evidence="1" type="ORF">SAMN05443529_104215</name>
</gene>
<evidence type="ECO:0000313" key="2">
    <source>
        <dbReference type="Proteomes" id="UP000198656"/>
    </source>
</evidence>
<protein>
    <submittedName>
        <fullName evidence="1">Uncharacterized protein</fullName>
    </submittedName>
</protein>
<dbReference type="EMBL" id="FNCP01000004">
    <property type="protein sequence ID" value="SDG62373.1"/>
    <property type="molecule type" value="Genomic_DNA"/>
</dbReference>
<evidence type="ECO:0000313" key="1">
    <source>
        <dbReference type="EMBL" id="SDG62373.1"/>
    </source>
</evidence>
<dbReference type="Proteomes" id="UP000198656">
    <property type="component" value="Unassembled WGS sequence"/>
</dbReference>
<reference evidence="2" key="1">
    <citation type="submission" date="2016-10" db="EMBL/GenBank/DDBJ databases">
        <authorList>
            <person name="Varghese N."/>
            <person name="Submissions S."/>
        </authorList>
    </citation>
    <scope>NUCLEOTIDE SEQUENCE [LARGE SCALE GENOMIC DNA]</scope>
    <source>
        <strain evidence="2">DSM 8344</strain>
    </source>
</reference>
<dbReference type="AlphaFoldDB" id="A0A1G7VRJ5"/>